<dbReference type="CDD" id="cd07361">
    <property type="entry name" value="MEMO_like"/>
    <property type="match status" value="1"/>
</dbReference>
<dbReference type="InterPro" id="IPR002737">
    <property type="entry name" value="MEMO1_fam"/>
</dbReference>
<protein>
    <recommendedName>
        <fullName evidence="2">MEMO1 family protein IMZ28_06065</fullName>
    </recommendedName>
</protein>
<dbReference type="RefSeq" id="WP_197547702.1">
    <property type="nucleotide sequence ID" value="NZ_CP063164.1"/>
</dbReference>
<name>A0A7M1S3V1_9BACT</name>
<dbReference type="HAMAP" id="MF_00055">
    <property type="entry name" value="MEMO1"/>
    <property type="match status" value="1"/>
</dbReference>
<evidence type="ECO:0000313" key="3">
    <source>
        <dbReference type="EMBL" id="QOR61030.1"/>
    </source>
</evidence>
<organism evidence="3 4">
    <name type="scientific">Sulfurovum indicum</name>
    <dbReference type="NCBI Taxonomy" id="2779528"/>
    <lineage>
        <taxon>Bacteria</taxon>
        <taxon>Pseudomonadati</taxon>
        <taxon>Campylobacterota</taxon>
        <taxon>Epsilonproteobacteria</taxon>
        <taxon>Campylobacterales</taxon>
        <taxon>Sulfurovaceae</taxon>
        <taxon>Sulfurovum</taxon>
    </lineage>
</organism>
<dbReference type="PANTHER" id="PTHR11060">
    <property type="entry name" value="PROTEIN MEMO1"/>
    <property type="match status" value="1"/>
</dbReference>
<comment type="similarity">
    <text evidence="1 2">Belongs to the MEMO1 family.</text>
</comment>
<dbReference type="KEGG" id="sinu:IMZ28_06065"/>
<dbReference type="Proteomes" id="UP000595074">
    <property type="component" value="Chromosome"/>
</dbReference>
<keyword evidence="4" id="KW-1185">Reference proteome</keyword>
<evidence type="ECO:0000256" key="1">
    <source>
        <dbReference type="ARBA" id="ARBA00006315"/>
    </source>
</evidence>
<sequence>MTTGKSVRSTAVAGQFYPAGKDEILKMIDHYNTILDEHADMKKLFSLRSRAVIVPHAGYIYSGFTANVVLRMLAAQNLKRIAVIGPSHRVYLDGISVADYESYETPLGVLNIDKETVKVLERRFGIHFYPDAHQEHSTEVQMPFIKHYMPDVSVVELVYGDVAPQELADVIDYLLEDPQTAVVISTDLSHYYDIEKAKRLDSICLDAIMNLKPSELHQGCEACGKRGVEAMLVSARHKGLRPHILDYRTSADASGDRSQVVGYVSVAFTQEDQDG</sequence>
<dbReference type="Gene3D" id="3.40.830.10">
    <property type="entry name" value="LigB-like"/>
    <property type="match status" value="1"/>
</dbReference>
<dbReference type="NCBIfam" id="TIGR04336">
    <property type="entry name" value="AmmeMemoSam_B"/>
    <property type="match status" value="1"/>
</dbReference>
<evidence type="ECO:0000313" key="4">
    <source>
        <dbReference type="Proteomes" id="UP000595074"/>
    </source>
</evidence>
<proteinExistence type="inferred from homology"/>
<dbReference type="EMBL" id="CP063164">
    <property type="protein sequence ID" value="QOR61030.1"/>
    <property type="molecule type" value="Genomic_DNA"/>
</dbReference>
<reference evidence="3 4" key="1">
    <citation type="submission" date="2020-10" db="EMBL/GenBank/DDBJ databases">
        <title>The genome of sulfurovum sp.</title>
        <authorList>
            <person name="Xie S."/>
            <person name="Shao Z."/>
            <person name="Jiang L."/>
        </authorList>
    </citation>
    <scope>NUCLEOTIDE SEQUENCE [LARGE SCALE GENOMIC DNA]</scope>
    <source>
        <strain evidence="3 4">ST-419</strain>
    </source>
</reference>
<dbReference type="Pfam" id="PF01875">
    <property type="entry name" value="Memo"/>
    <property type="match status" value="1"/>
</dbReference>
<gene>
    <name evidence="3" type="primary">amrB</name>
    <name evidence="3" type="ORF">IMZ28_06065</name>
</gene>
<dbReference type="PANTHER" id="PTHR11060:SF0">
    <property type="entry name" value="PROTEIN MEMO1"/>
    <property type="match status" value="1"/>
</dbReference>
<accession>A0A7M1S3V1</accession>
<dbReference type="AlphaFoldDB" id="A0A7M1S3V1"/>
<evidence type="ECO:0000256" key="2">
    <source>
        <dbReference type="HAMAP-Rule" id="MF_00055"/>
    </source>
</evidence>